<evidence type="ECO:0000256" key="5">
    <source>
        <dbReference type="ARBA" id="ARBA00023002"/>
    </source>
</evidence>
<protein>
    <recommendedName>
        <fullName evidence="9">Radical SAM core domain-containing protein</fullName>
    </recommendedName>
</protein>
<dbReference type="Pfam" id="PF13186">
    <property type="entry name" value="SPASM"/>
    <property type="match status" value="1"/>
</dbReference>
<keyword evidence="7" id="KW-0411">Iron-sulfur</keyword>
<dbReference type="SUPFAM" id="SSF102114">
    <property type="entry name" value="Radical SAM enzymes"/>
    <property type="match status" value="1"/>
</dbReference>
<dbReference type="PRINTS" id="PR00080">
    <property type="entry name" value="SDRFAMILY"/>
</dbReference>
<dbReference type="InterPro" id="IPR006638">
    <property type="entry name" value="Elp3/MiaA/NifB-like_rSAM"/>
</dbReference>
<evidence type="ECO:0000256" key="1">
    <source>
        <dbReference type="ARBA" id="ARBA00001966"/>
    </source>
</evidence>
<dbReference type="Pfam" id="PF04055">
    <property type="entry name" value="Radical_SAM"/>
    <property type="match status" value="1"/>
</dbReference>
<dbReference type="InterPro" id="IPR058240">
    <property type="entry name" value="rSAM_sf"/>
</dbReference>
<dbReference type="InterPro" id="IPR036291">
    <property type="entry name" value="NAD(P)-bd_dom_sf"/>
</dbReference>
<dbReference type="InterPro" id="IPR013785">
    <property type="entry name" value="Aldolase_TIM"/>
</dbReference>
<dbReference type="EMBL" id="AP025516">
    <property type="protein sequence ID" value="BDD88487.1"/>
    <property type="molecule type" value="Genomic_DNA"/>
</dbReference>
<evidence type="ECO:0000313" key="11">
    <source>
        <dbReference type="Proteomes" id="UP000830055"/>
    </source>
</evidence>
<keyword evidence="8" id="KW-0175">Coiled coil</keyword>
<dbReference type="SMART" id="SM00729">
    <property type="entry name" value="Elp3"/>
    <property type="match status" value="1"/>
</dbReference>
<comment type="cofactor">
    <cofactor evidence="1">
        <name>[4Fe-4S] cluster</name>
        <dbReference type="ChEBI" id="CHEBI:49883"/>
    </cofactor>
</comment>
<dbReference type="PANTHER" id="PTHR44196:SF1">
    <property type="entry name" value="DEHYDROGENASE_REDUCTASE SDR FAMILY MEMBER 7B"/>
    <property type="match status" value="1"/>
</dbReference>
<evidence type="ECO:0000256" key="2">
    <source>
        <dbReference type="ARBA" id="ARBA00006484"/>
    </source>
</evidence>
<dbReference type="SFLD" id="SFLDG01067">
    <property type="entry name" value="SPASM/twitch_domain_containing"/>
    <property type="match status" value="1"/>
</dbReference>
<dbReference type="CDD" id="cd05233">
    <property type="entry name" value="SDR_c"/>
    <property type="match status" value="1"/>
</dbReference>
<keyword evidence="5" id="KW-0560">Oxidoreductase</keyword>
<dbReference type="Pfam" id="PF00106">
    <property type="entry name" value="adh_short"/>
    <property type="match status" value="1"/>
</dbReference>
<proteinExistence type="inferred from homology"/>
<dbReference type="Gene3D" id="3.20.20.70">
    <property type="entry name" value="Aldolase class I"/>
    <property type="match status" value="1"/>
</dbReference>
<accession>A0ABN6MAK0</accession>
<dbReference type="InterPro" id="IPR020904">
    <property type="entry name" value="Sc_DH/Rdtase_CS"/>
</dbReference>
<name>A0ABN6MAK0_9BACT</name>
<dbReference type="PROSITE" id="PS51918">
    <property type="entry name" value="RADICAL_SAM"/>
    <property type="match status" value="1"/>
</dbReference>
<organism evidence="10 11">
    <name type="scientific">Desulfofustis limnaeus</name>
    <dbReference type="NCBI Taxonomy" id="2740163"/>
    <lineage>
        <taxon>Bacteria</taxon>
        <taxon>Pseudomonadati</taxon>
        <taxon>Thermodesulfobacteriota</taxon>
        <taxon>Desulfobulbia</taxon>
        <taxon>Desulfobulbales</taxon>
        <taxon>Desulfocapsaceae</taxon>
        <taxon>Desulfofustis</taxon>
    </lineage>
</organism>
<dbReference type="PANTHER" id="PTHR44196">
    <property type="entry name" value="DEHYDROGENASE/REDUCTASE SDR FAMILY MEMBER 7B"/>
    <property type="match status" value="1"/>
</dbReference>
<comment type="similarity">
    <text evidence="2">Belongs to the short-chain dehydrogenases/reductases (SDR) family.</text>
</comment>
<evidence type="ECO:0000256" key="3">
    <source>
        <dbReference type="ARBA" id="ARBA00022691"/>
    </source>
</evidence>
<dbReference type="InterPro" id="IPR002347">
    <property type="entry name" value="SDR_fam"/>
</dbReference>
<feature type="domain" description="Radical SAM core" evidence="9">
    <location>
        <begin position="286"/>
        <end position="511"/>
    </location>
</feature>
<evidence type="ECO:0000313" key="10">
    <source>
        <dbReference type="EMBL" id="BDD88487.1"/>
    </source>
</evidence>
<feature type="coiled-coil region" evidence="8">
    <location>
        <begin position="484"/>
        <end position="511"/>
    </location>
</feature>
<dbReference type="RefSeq" id="WP_284151843.1">
    <property type="nucleotide sequence ID" value="NZ_AP025516.1"/>
</dbReference>
<evidence type="ECO:0000256" key="6">
    <source>
        <dbReference type="ARBA" id="ARBA00023004"/>
    </source>
</evidence>
<dbReference type="InterPro" id="IPR023885">
    <property type="entry name" value="4Fe4S-binding_SPASM_dom"/>
</dbReference>
<evidence type="ECO:0000256" key="7">
    <source>
        <dbReference type="ARBA" id="ARBA00023014"/>
    </source>
</evidence>
<dbReference type="Gene3D" id="3.40.50.720">
    <property type="entry name" value="NAD(P)-binding Rossmann-like Domain"/>
    <property type="match status" value="1"/>
</dbReference>
<sequence>MPESSRPDASRHSFYQGKHILVTGASGGLGSALMRRLVEPAAVLVLHARLEQHLETVVSSLPHRDKIIPLAADLSVPGEAAALAKRALAAAGRIDLLVNNAGIGYFALMEETEEERIRHLFEVNTFSPLMLIQELLPSMIRRGSGRIANIVSSAGRVPIPTVGVYGGSKSALAVMANTMRLELEPKGIDIVNIYPGTINNSFERNAMRESDRPGLCPTVDCGDDDELIAEQVLTAASGPPGEVWLERTGRIMALAAIAWPTVVDNRLKHLRDKTLSQTDRIKPPEFRRWRLWQLESSFACNLRCIMCPWEGVRRSATNGGHMSDQVWQALVPYLNEVKSIDFTGGGEPLLQKNLLSWIRQARTAGCEAGFLTNGLLLNEETIESLLDTGVTWIGISLDGADQETYETIRRGSDFARVCANITTLTSRRIDRRPLVMINFVIMTGNHQQLEKMIDLAERLGVDQVNFKQCDVIRGNHGKTFGLFADRETKQIRQLQKALKKAERRARKRGIRTTSFSFTPEEMPVCDQDPRDSLFIRHDGTVAPCINLAISGPSSFFGRDVTFPSVHYGRLPDMSLDEIWQSDACIFYRRRFEQRVQAHDGSLAAADIGHDLIKMKEAFAAAVEAMPEAPEGCRTCHYLYDV</sequence>
<dbReference type="Proteomes" id="UP000830055">
    <property type="component" value="Chromosome"/>
</dbReference>
<evidence type="ECO:0000256" key="8">
    <source>
        <dbReference type="SAM" id="Coils"/>
    </source>
</evidence>
<dbReference type="PROSITE" id="PS00061">
    <property type="entry name" value="ADH_SHORT"/>
    <property type="match status" value="1"/>
</dbReference>
<keyword evidence="3" id="KW-0949">S-adenosyl-L-methionine</keyword>
<dbReference type="PRINTS" id="PR00081">
    <property type="entry name" value="GDHRDH"/>
</dbReference>
<keyword evidence="6" id="KW-0408">Iron</keyword>
<keyword evidence="4" id="KW-0479">Metal-binding</keyword>
<dbReference type="InterPro" id="IPR007197">
    <property type="entry name" value="rSAM"/>
</dbReference>
<reference evidence="10 11" key="1">
    <citation type="submission" date="2022-01" db="EMBL/GenBank/DDBJ databases">
        <title>Desulfofustis limnae sp. nov., a novel mesophilic sulfate-reducing bacterium isolated from marsh soil.</title>
        <authorList>
            <person name="Watanabe M."/>
            <person name="Takahashi A."/>
            <person name="Kojima H."/>
            <person name="Fukui M."/>
        </authorList>
    </citation>
    <scope>NUCLEOTIDE SEQUENCE [LARGE SCALE GENOMIC DNA]</scope>
    <source>
        <strain evidence="10 11">PPLL</strain>
    </source>
</reference>
<evidence type="ECO:0000259" key="9">
    <source>
        <dbReference type="PROSITE" id="PS51918"/>
    </source>
</evidence>
<gene>
    <name evidence="10" type="ORF">DPPLL_28520</name>
</gene>
<keyword evidence="11" id="KW-1185">Reference proteome</keyword>
<dbReference type="CDD" id="cd01335">
    <property type="entry name" value="Radical_SAM"/>
    <property type="match status" value="1"/>
</dbReference>
<dbReference type="SFLD" id="SFLDS00029">
    <property type="entry name" value="Radical_SAM"/>
    <property type="match status" value="1"/>
</dbReference>
<dbReference type="SUPFAM" id="SSF51735">
    <property type="entry name" value="NAD(P)-binding Rossmann-fold domains"/>
    <property type="match status" value="1"/>
</dbReference>
<evidence type="ECO:0000256" key="4">
    <source>
        <dbReference type="ARBA" id="ARBA00022723"/>
    </source>
</evidence>